<dbReference type="Proteomes" id="UP000310541">
    <property type="component" value="Unassembled WGS sequence"/>
</dbReference>
<evidence type="ECO:0000256" key="1">
    <source>
        <dbReference type="SAM" id="Phobius"/>
    </source>
</evidence>
<name>A0A4U1MME5_9BACL</name>
<dbReference type="AlphaFoldDB" id="A0A4U1MME5"/>
<dbReference type="EMBL" id="SWFM01000001">
    <property type="protein sequence ID" value="TKD72453.1"/>
    <property type="molecule type" value="Genomic_DNA"/>
</dbReference>
<dbReference type="RefSeq" id="WP_136946304.1">
    <property type="nucleotide sequence ID" value="NZ_SWFM01000001.1"/>
</dbReference>
<organism evidence="2 3">
    <name type="scientific">Guptibacillus hwajinpoensis</name>
    <dbReference type="NCBI Taxonomy" id="208199"/>
    <lineage>
        <taxon>Bacteria</taxon>
        <taxon>Bacillati</taxon>
        <taxon>Bacillota</taxon>
        <taxon>Bacilli</taxon>
        <taxon>Bacillales</taxon>
        <taxon>Guptibacillaceae</taxon>
        <taxon>Guptibacillus</taxon>
    </lineage>
</organism>
<dbReference type="OrthoDB" id="2969827at2"/>
<evidence type="ECO:0000313" key="2">
    <source>
        <dbReference type="EMBL" id="TKD72453.1"/>
    </source>
</evidence>
<gene>
    <name evidence="2" type="ORF">FBF83_06655</name>
</gene>
<keyword evidence="1" id="KW-0472">Membrane</keyword>
<protein>
    <submittedName>
        <fullName evidence="2">Uncharacterized protein</fullName>
    </submittedName>
</protein>
<proteinExistence type="predicted"/>
<sequence length="105" mass="12390">MWSVFIVIGGIVLSLTGFNWLMGYRKNHMQIDFDERYLDFNEYIRAIKAELESQGKEVEYIGHRRFLIDDKQYAFIERNISMGGVPLQRTILKPISKQSSNQEKE</sequence>
<comment type="caution">
    <text evidence="2">The sequence shown here is derived from an EMBL/GenBank/DDBJ whole genome shotgun (WGS) entry which is preliminary data.</text>
</comment>
<keyword evidence="1" id="KW-0812">Transmembrane</keyword>
<keyword evidence="1" id="KW-1133">Transmembrane helix</keyword>
<reference evidence="2 3" key="1">
    <citation type="submission" date="2019-04" db="EMBL/GenBank/DDBJ databases">
        <title>Genome sequence of Bacillus hwajinpoensis strain Y2.</title>
        <authorList>
            <person name="Fair J.L."/>
            <person name="Maclea K.S."/>
        </authorList>
    </citation>
    <scope>NUCLEOTIDE SEQUENCE [LARGE SCALE GENOMIC DNA]</scope>
    <source>
        <strain evidence="2 3">Y2</strain>
    </source>
</reference>
<accession>A0A4U1MME5</accession>
<evidence type="ECO:0000313" key="3">
    <source>
        <dbReference type="Proteomes" id="UP000310541"/>
    </source>
</evidence>
<feature type="transmembrane region" description="Helical" evidence="1">
    <location>
        <begin position="6"/>
        <end position="24"/>
    </location>
</feature>